<dbReference type="Pfam" id="PF00535">
    <property type="entry name" value="Glycos_transf_2"/>
    <property type="match status" value="1"/>
</dbReference>
<evidence type="ECO:0000313" key="4">
    <source>
        <dbReference type="Proteomes" id="UP000092482"/>
    </source>
</evidence>
<dbReference type="STRING" id="1758689.SGUI_1903"/>
<name>A0A1B1NCY2_9MICO</name>
<dbReference type="InterPro" id="IPR029044">
    <property type="entry name" value="Nucleotide-diphossugar_trans"/>
</dbReference>
<dbReference type="SUPFAM" id="SSF53448">
    <property type="entry name" value="Nucleotide-diphospho-sugar transferases"/>
    <property type="match status" value="1"/>
</dbReference>
<dbReference type="GO" id="GO:0016740">
    <property type="term" value="F:transferase activity"/>
    <property type="evidence" value="ECO:0007669"/>
    <property type="project" value="UniProtKB-KW"/>
</dbReference>
<dbReference type="EMBL" id="CP014989">
    <property type="protein sequence ID" value="ANS79299.1"/>
    <property type="molecule type" value="Genomic_DNA"/>
</dbReference>
<evidence type="ECO:0000313" key="3">
    <source>
        <dbReference type="EMBL" id="ANS79299.1"/>
    </source>
</evidence>
<accession>A0A1B1NCY2</accession>
<reference evidence="3 4" key="1">
    <citation type="submission" date="2016-03" db="EMBL/GenBank/DDBJ databases">
        <title>Shallow-sea hydrothermal system.</title>
        <authorList>
            <person name="Tang K."/>
        </authorList>
    </citation>
    <scope>NUCLEOTIDE SEQUENCE [LARGE SCALE GENOMIC DNA]</scope>
    <source>
        <strain evidence="3 4">JLT9</strain>
    </source>
</reference>
<dbReference type="Proteomes" id="UP000092482">
    <property type="component" value="Chromosome"/>
</dbReference>
<proteinExistence type="predicted"/>
<keyword evidence="3" id="KW-0808">Transferase</keyword>
<dbReference type="AlphaFoldDB" id="A0A1B1NCY2"/>
<protein>
    <submittedName>
        <fullName evidence="3">Putative glycosyl transferase</fullName>
    </submittedName>
</protein>
<evidence type="ECO:0000256" key="1">
    <source>
        <dbReference type="SAM" id="MobiDB-lite"/>
    </source>
</evidence>
<dbReference type="CDD" id="cd00761">
    <property type="entry name" value="Glyco_tranf_GTA_type"/>
    <property type="match status" value="1"/>
</dbReference>
<dbReference type="InterPro" id="IPR001173">
    <property type="entry name" value="Glyco_trans_2-like"/>
</dbReference>
<sequence length="664" mass="72093">MISQSTDPSQAWLAWQLRHGAGAVDPVPLFHQTLRTRSAAGLDALADLATQGRHSPGTLLEEVLATGGPPDAALHPARRRALAGVAFAWAGMLRTERELLASALVFEALWPGDGLTWLGPQLRLTGLQTLFLAGRHEQLAALLPGVEGLHPDAEHYLRVDLANPHGPATSTADAGRWEDLLAQRFTERGLAAPALRDATADGPAPRSPFDRLGAPGARPGTAGGELVTVIMPCWRPDEGLVTAVRSISEQTYADLEIVVVDDCSGPGYEEIFARAAALDERVRVLPMARNGGSYLGRAAAIEASRGSLITFQDADDWSHPSRIELQVAALQEAGPQTPMTRSRAVRAKDDLTHQWLGYRAVRENASSLLLRRSILPRTGGFAPIRKGADSEFAERVARLHGAIVDVGEPLAVTRLRAGSLSRGDFTFSWTAPERRAFRSSFMVWHRRLARRRREEEAPVLVQDAELAALPFPVPAAWVRDLPTAEHVPTRLGTAYLGSFSRPHGSRGGAWLRQELRGVSPGEPVGLWHQDLRATTEMRRPELDRGFDDPLLDRQAWLLSRLDRVTVDRLVVLDPSVLALMRDQEVRVDVGTVEVWLAPEDVSPGSSGLPEDLLGASDLVASWWSVRPRWASAPWLDEAERTLVRGALPGLDVVPALTGQGAGVG</sequence>
<dbReference type="Gene3D" id="3.90.550.10">
    <property type="entry name" value="Spore Coat Polysaccharide Biosynthesis Protein SpsA, Chain A"/>
    <property type="match status" value="1"/>
</dbReference>
<dbReference type="OrthoDB" id="8549922at2"/>
<gene>
    <name evidence="3" type="ORF">SGUI_1903</name>
</gene>
<organism evidence="3 4">
    <name type="scientific">Serinicoccus hydrothermalis</name>
    <dbReference type="NCBI Taxonomy" id="1758689"/>
    <lineage>
        <taxon>Bacteria</taxon>
        <taxon>Bacillati</taxon>
        <taxon>Actinomycetota</taxon>
        <taxon>Actinomycetes</taxon>
        <taxon>Micrococcales</taxon>
        <taxon>Ornithinimicrobiaceae</taxon>
        <taxon>Serinicoccus</taxon>
    </lineage>
</organism>
<dbReference type="PANTHER" id="PTHR43685:SF2">
    <property type="entry name" value="GLYCOSYLTRANSFERASE 2-LIKE DOMAIN-CONTAINING PROTEIN"/>
    <property type="match status" value="1"/>
</dbReference>
<dbReference type="PANTHER" id="PTHR43685">
    <property type="entry name" value="GLYCOSYLTRANSFERASE"/>
    <property type="match status" value="1"/>
</dbReference>
<dbReference type="InterPro" id="IPR050834">
    <property type="entry name" value="Glycosyltransf_2"/>
</dbReference>
<dbReference type="KEGG" id="serj:SGUI_1903"/>
<evidence type="ECO:0000259" key="2">
    <source>
        <dbReference type="Pfam" id="PF00535"/>
    </source>
</evidence>
<dbReference type="RefSeq" id="WP_066639354.1">
    <property type="nucleotide sequence ID" value="NZ_CP014989.1"/>
</dbReference>
<keyword evidence="4" id="KW-1185">Reference proteome</keyword>
<feature type="region of interest" description="Disordered" evidence="1">
    <location>
        <begin position="192"/>
        <end position="218"/>
    </location>
</feature>
<feature type="domain" description="Glycosyltransferase 2-like" evidence="2">
    <location>
        <begin position="228"/>
        <end position="389"/>
    </location>
</feature>